<protein>
    <submittedName>
        <fullName evidence="1">Uncharacterized protein</fullName>
    </submittedName>
</protein>
<gene>
    <name evidence="1" type="ORF">K7C98_39615</name>
</gene>
<organism evidence="1 2">
    <name type="scientific">Nannocystis pusilla</name>
    <dbReference type="NCBI Taxonomy" id="889268"/>
    <lineage>
        <taxon>Bacteria</taxon>
        <taxon>Pseudomonadati</taxon>
        <taxon>Myxococcota</taxon>
        <taxon>Polyangia</taxon>
        <taxon>Nannocystales</taxon>
        <taxon>Nannocystaceae</taxon>
        <taxon>Nannocystis</taxon>
    </lineage>
</organism>
<proteinExistence type="predicted"/>
<accession>A0ABS7U4X6</accession>
<dbReference type="Proteomes" id="UP001139031">
    <property type="component" value="Unassembled WGS sequence"/>
</dbReference>
<evidence type="ECO:0000313" key="1">
    <source>
        <dbReference type="EMBL" id="MBZ5715382.1"/>
    </source>
</evidence>
<dbReference type="EMBL" id="JAIRAU010000056">
    <property type="protein sequence ID" value="MBZ5715382.1"/>
    <property type="molecule type" value="Genomic_DNA"/>
</dbReference>
<sequence>MSGRSRPARVGFFACLAVLVALGVGYFNDCLAGLGLSVAALSQKEQATPKAEPAAEAKAEARVRIVVQGEQCRLGGARELRSCDDVCGEQIPGAIVELAATAGAQRVVEDLRTCLRRRGATVQVISE</sequence>
<keyword evidence="2" id="KW-1185">Reference proteome</keyword>
<comment type="caution">
    <text evidence="1">The sequence shown here is derived from an EMBL/GenBank/DDBJ whole genome shotgun (WGS) entry which is preliminary data.</text>
</comment>
<name>A0ABS7U4X6_9BACT</name>
<evidence type="ECO:0000313" key="2">
    <source>
        <dbReference type="Proteomes" id="UP001139031"/>
    </source>
</evidence>
<reference evidence="1" key="1">
    <citation type="submission" date="2021-08" db="EMBL/GenBank/DDBJ databases">
        <authorList>
            <person name="Stevens D.C."/>
        </authorList>
    </citation>
    <scope>NUCLEOTIDE SEQUENCE</scope>
    <source>
        <strain evidence="1">DSM 53165</strain>
    </source>
</reference>
<dbReference type="RefSeq" id="WP_224197122.1">
    <property type="nucleotide sequence ID" value="NZ_JAIRAU010000056.1"/>
</dbReference>